<dbReference type="AlphaFoldDB" id="A0A9D4KMU4"/>
<keyword evidence="3" id="KW-1185">Reference proteome</keyword>
<organism evidence="2 3">
    <name type="scientific">Dreissena polymorpha</name>
    <name type="common">Zebra mussel</name>
    <name type="synonym">Mytilus polymorpha</name>
    <dbReference type="NCBI Taxonomy" id="45954"/>
    <lineage>
        <taxon>Eukaryota</taxon>
        <taxon>Metazoa</taxon>
        <taxon>Spiralia</taxon>
        <taxon>Lophotrochozoa</taxon>
        <taxon>Mollusca</taxon>
        <taxon>Bivalvia</taxon>
        <taxon>Autobranchia</taxon>
        <taxon>Heteroconchia</taxon>
        <taxon>Euheterodonta</taxon>
        <taxon>Imparidentia</taxon>
        <taxon>Neoheterodontei</taxon>
        <taxon>Myida</taxon>
        <taxon>Dreissenoidea</taxon>
        <taxon>Dreissenidae</taxon>
        <taxon>Dreissena</taxon>
    </lineage>
</organism>
<sequence length="111" mass="12327">MDAFVALLICVICVAKAANAQLQLNGGDAFINTRVRLECTIPSAAVIVTWHSADKSNNYETVAVIQEFPMEGVARAQLKPNVYLQFNVVCLRDQCGRFIQRRTAMEMLGKH</sequence>
<evidence type="ECO:0000256" key="1">
    <source>
        <dbReference type="SAM" id="SignalP"/>
    </source>
</evidence>
<gene>
    <name evidence="2" type="ORF">DPMN_116038</name>
</gene>
<feature type="signal peptide" evidence="1">
    <location>
        <begin position="1"/>
        <end position="20"/>
    </location>
</feature>
<dbReference type="EMBL" id="JAIWYP010000004">
    <property type="protein sequence ID" value="KAH3842541.1"/>
    <property type="molecule type" value="Genomic_DNA"/>
</dbReference>
<protein>
    <submittedName>
        <fullName evidence="2">Uncharacterized protein</fullName>
    </submittedName>
</protein>
<comment type="caution">
    <text evidence="2">The sequence shown here is derived from an EMBL/GenBank/DDBJ whole genome shotgun (WGS) entry which is preliminary data.</text>
</comment>
<keyword evidence="1" id="KW-0732">Signal</keyword>
<accession>A0A9D4KMU4</accession>
<proteinExistence type="predicted"/>
<dbReference type="Proteomes" id="UP000828390">
    <property type="component" value="Unassembled WGS sequence"/>
</dbReference>
<evidence type="ECO:0000313" key="2">
    <source>
        <dbReference type="EMBL" id="KAH3842541.1"/>
    </source>
</evidence>
<reference evidence="2" key="1">
    <citation type="journal article" date="2019" name="bioRxiv">
        <title>The Genome of the Zebra Mussel, Dreissena polymorpha: A Resource for Invasive Species Research.</title>
        <authorList>
            <person name="McCartney M.A."/>
            <person name="Auch B."/>
            <person name="Kono T."/>
            <person name="Mallez S."/>
            <person name="Zhang Y."/>
            <person name="Obille A."/>
            <person name="Becker A."/>
            <person name="Abrahante J.E."/>
            <person name="Garbe J."/>
            <person name="Badalamenti J.P."/>
            <person name="Herman A."/>
            <person name="Mangelson H."/>
            <person name="Liachko I."/>
            <person name="Sullivan S."/>
            <person name="Sone E.D."/>
            <person name="Koren S."/>
            <person name="Silverstein K.A.T."/>
            <person name="Beckman K.B."/>
            <person name="Gohl D.M."/>
        </authorList>
    </citation>
    <scope>NUCLEOTIDE SEQUENCE</scope>
    <source>
        <strain evidence="2">Duluth1</strain>
        <tissue evidence="2">Whole animal</tissue>
    </source>
</reference>
<evidence type="ECO:0000313" key="3">
    <source>
        <dbReference type="Proteomes" id="UP000828390"/>
    </source>
</evidence>
<name>A0A9D4KMU4_DREPO</name>
<feature type="chain" id="PRO_5039087151" evidence="1">
    <location>
        <begin position="21"/>
        <end position="111"/>
    </location>
</feature>
<reference evidence="2" key="2">
    <citation type="submission" date="2020-11" db="EMBL/GenBank/DDBJ databases">
        <authorList>
            <person name="McCartney M.A."/>
            <person name="Auch B."/>
            <person name="Kono T."/>
            <person name="Mallez S."/>
            <person name="Becker A."/>
            <person name="Gohl D.M."/>
            <person name="Silverstein K.A.T."/>
            <person name="Koren S."/>
            <person name="Bechman K.B."/>
            <person name="Herman A."/>
            <person name="Abrahante J.E."/>
            <person name="Garbe J."/>
        </authorList>
    </citation>
    <scope>NUCLEOTIDE SEQUENCE</scope>
    <source>
        <strain evidence="2">Duluth1</strain>
        <tissue evidence="2">Whole animal</tissue>
    </source>
</reference>